<feature type="compositionally biased region" description="Pro residues" evidence="1">
    <location>
        <begin position="177"/>
        <end position="187"/>
    </location>
</feature>
<sequence length="197" mass="20862">MIEPTEEAQGSAKAPQESAPHEVQTPLIKWGFFAGLGLATLCLVFTIAYISYYSFYTSDSFQKNVPAYLAARNVNNVVAVLMARTAQNKTLLQSCGVVAGIAFGFLGFSLFLLGVQGEVDVDGTFKSQKVSFKKLAPGALIMLASITLVGFSSMHEIALTLGGTNAATGNKVKAAEPEPPAPLPSPFVMPDTDNQKP</sequence>
<keyword evidence="2" id="KW-1133">Transmembrane helix</keyword>
<accession>A0A239MDW3</accession>
<reference evidence="3 4" key="1">
    <citation type="submission" date="2017-06" db="EMBL/GenBank/DDBJ databases">
        <authorList>
            <person name="Kim H.J."/>
            <person name="Triplett B.A."/>
        </authorList>
    </citation>
    <scope>NUCLEOTIDE SEQUENCE [LARGE SCALE GENOMIC DNA]</scope>
    <source>
        <strain evidence="3 4">DSM 18704</strain>
    </source>
</reference>
<evidence type="ECO:0000313" key="4">
    <source>
        <dbReference type="Proteomes" id="UP000198356"/>
    </source>
</evidence>
<dbReference type="OrthoDB" id="9965893at2"/>
<evidence type="ECO:0000313" key="3">
    <source>
        <dbReference type="EMBL" id="SNT40264.1"/>
    </source>
</evidence>
<evidence type="ECO:0000256" key="2">
    <source>
        <dbReference type="SAM" id="Phobius"/>
    </source>
</evidence>
<organism evidence="3 4">
    <name type="scientific">Granulicella rosea</name>
    <dbReference type="NCBI Taxonomy" id="474952"/>
    <lineage>
        <taxon>Bacteria</taxon>
        <taxon>Pseudomonadati</taxon>
        <taxon>Acidobacteriota</taxon>
        <taxon>Terriglobia</taxon>
        <taxon>Terriglobales</taxon>
        <taxon>Acidobacteriaceae</taxon>
        <taxon>Granulicella</taxon>
    </lineage>
</organism>
<dbReference type="AlphaFoldDB" id="A0A239MDW3"/>
<feature type="region of interest" description="Disordered" evidence="1">
    <location>
        <begin position="170"/>
        <end position="197"/>
    </location>
</feature>
<keyword evidence="2" id="KW-0472">Membrane</keyword>
<dbReference type="Proteomes" id="UP000198356">
    <property type="component" value="Unassembled WGS sequence"/>
</dbReference>
<proteinExistence type="predicted"/>
<feature type="transmembrane region" description="Helical" evidence="2">
    <location>
        <begin position="91"/>
        <end position="115"/>
    </location>
</feature>
<feature type="transmembrane region" description="Helical" evidence="2">
    <location>
        <begin position="30"/>
        <end position="53"/>
    </location>
</feature>
<keyword evidence="2" id="KW-0812">Transmembrane</keyword>
<gene>
    <name evidence="3" type="ORF">SAMN05421770_11178</name>
</gene>
<feature type="region of interest" description="Disordered" evidence="1">
    <location>
        <begin position="1"/>
        <end position="20"/>
    </location>
</feature>
<protein>
    <submittedName>
        <fullName evidence="3">Uncharacterized protein</fullName>
    </submittedName>
</protein>
<keyword evidence="4" id="KW-1185">Reference proteome</keyword>
<name>A0A239MDW3_9BACT</name>
<feature type="transmembrane region" description="Helical" evidence="2">
    <location>
        <begin position="135"/>
        <end position="154"/>
    </location>
</feature>
<evidence type="ECO:0000256" key="1">
    <source>
        <dbReference type="SAM" id="MobiDB-lite"/>
    </source>
</evidence>
<dbReference type="EMBL" id="FZOU01000011">
    <property type="protein sequence ID" value="SNT40264.1"/>
    <property type="molecule type" value="Genomic_DNA"/>
</dbReference>
<dbReference type="RefSeq" id="WP_089410244.1">
    <property type="nucleotide sequence ID" value="NZ_FZOU01000011.1"/>
</dbReference>